<dbReference type="Gene3D" id="1.20.1600.10">
    <property type="entry name" value="Outer membrane efflux proteins (OEP)"/>
    <property type="match status" value="1"/>
</dbReference>
<dbReference type="InterPro" id="IPR003423">
    <property type="entry name" value="OMP_efflux"/>
</dbReference>
<organism evidence="8">
    <name type="scientific">Desulfobacca acetoxidans</name>
    <dbReference type="NCBI Taxonomy" id="60893"/>
    <lineage>
        <taxon>Bacteria</taxon>
        <taxon>Pseudomonadati</taxon>
        <taxon>Thermodesulfobacteriota</taxon>
        <taxon>Desulfobaccia</taxon>
        <taxon>Desulfobaccales</taxon>
        <taxon>Desulfobaccaceae</taxon>
        <taxon>Desulfobacca</taxon>
    </lineage>
</organism>
<keyword evidence="6" id="KW-0472">Membrane</keyword>
<evidence type="ECO:0000256" key="2">
    <source>
        <dbReference type="ARBA" id="ARBA00007613"/>
    </source>
</evidence>
<dbReference type="AlphaFoldDB" id="A0A7V6A1Y6"/>
<evidence type="ECO:0000256" key="4">
    <source>
        <dbReference type="ARBA" id="ARBA00022452"/>
    </source>
</evidence>
<reference evidence="8" key="1">
    <citation type="journal article" date="2020" name="mSystems">
        <title>Genome- and Community-Level Interaction Insights into Carbon Utilization and Element Cycling Functions of Hydrothermarchaeota in Hydrothermal Sediment.</title>
        <authorList>
            <person name="Zhou Z."/>
            <person name="Liu Y."/>
            <person name="Xu W."/>
            <person name="Pan J."/>
            <person name="Luo Z.H."/>
            <person name="Li M."/>
        </authorList>
    </citation>
    <scope>NUCLEOTIDE SEQUENCE [LARGE SCALE GENOMIC DNA]</scope>
    <source>
        <strain evidence="8">SpSt-767</strain>
    </source>
</reference>
<keyword evidence="5" id="KW-0812">Transmembrane</keyword>
<dbReference type="GO" id="GO:1990281">
    <property type="term" value="C:efflux pump complex"/>
    <property type="evidence" value="ECO:0007669"/>
    <property type="project" value="TreeGrafter"/>
</dbReference>
<name>A0A7V6A1Y6_9BACT</name>
<comment type="similarity">
    <text evidence="2">Belongs to the outer membrane factor (OMF) (TC 1.B.17) family.</text>
</comment>
<dbReference type="GO" id="GO:0015562">
    <property type="term" value="F:efflux transmembrane transporter activity"/>
    <property type="evidence" value="ECO:0007669"/>
    <property type="project" value="InterPro"/>
</dbReference>
<dbReference type="GO" id="GO:0015288">
    <property type="term" value="F:porin activity"/>
    <property type="evidence" value="ECO:0007669"/>
    <property type="project" value="TreeGrafter"/>
</dbReference>
<keyword evidence="7" id="KW-0998">Cell outer membrane</keyword>
<keyword evidence="3" id="KW-0813">Transport</keyword>
<dbReference type="SUPFAM" id="SSF56954">
    <property type="entry name" value="Outer membrane efflux proteins (OEP)"/>
    <property type="match status" value="1"/>
</dbReference>
<sequence length="480" mass="53638">MVWMRGAWQKGIFSSMVNPSAYPIPKHVRFIRRLPGFFLMMVVLLAATPPGGAANALGAEGSPPDSPIQIPGGPTDFDKSVALALKQSPFFTKSALEIEIRRLDEKDSKSDMFPSFTGTARYYPIQPKNNIVGNTTDYSYGISTGDYNPLFGYLSLKAKRLITQIATLAHMKVISAGIERLGKAFLELHAADTLAKLRAEATELARENLRYVKEQQSLGQVTPLEVQIATQETEVAAAEQDVLISSRRRTEAAIKEFLGLKPDQPLQLDTSQARRQVLNEFDPKHASLQEAENRDFDVRIKKLAQELQTWNITLAKMKFVPSVNVAVQSQTPLSYNGVQGAFFSVGLTFPIFDGFKRFRNIDRQKKVLGQFASEETVKADELSQKWREAEEKLTSAATALRVSQAQAELARLKVTQAETVYHTGEKDFAILNAARQNLVKARMNAVKQALDYDLALLELRHLSGNLVYHYVNEDKFKEIK</sequence>
<proteinExistence type="inferred from homology"/>
<keyword evidence="4" id="KW-1134">Transmembrane beta strand</keyword>
<dbReference type="PANTHER" id="PTHR30026">
    <property type="entry name" value="OUTER MEMBRANE PROTEIN TOLC"/>
    <property type="match status" value="1"/>
</dbReference>
<dbReference type="GO" id="GO:0009279">
    <property type="term" value="C:cell outer membrane"/>
    <property type="evidence" value="ECO:0007669"/>
    <property type="project" value="UniProtKB-SubCell"/>
</dbReference>
<evidence type="ECO:0000256" key="7">
    <source>
        <dbReference type="ARBA" id="ARBA00023237"/>
    </source>
</evidence>
<gene>
    <name evidence="8" type="ORF">ENV52_03350</name>
</gene>
<evidence type="ECO:0000256" key="6">
    <source>
        <dbReference type="ARBA" id="ARBA00023136"/>
    </source>
</evidence>
<dbReference type="Pfam" id="PF02321">
    <property type="entry name" value="OEP"/>
    <property type="match status" value="1"/>
</dbReference>
<accession>A0A7V6A1Y6</accession>
<comment type="subcellular location">
    <subcellularLocation>
        <location evidence="1">Cell outer membrane</location>
    </subcellularLocation>
</comment>
<protein>
    <submittedName>
        <fullName evidence="8">TolC family protein</fullName>
    </submittedName>
</protein>
<evidence type="ECO:0000313" key="8">
    <source>
        <dbReference type="EMBL" id="HHS28722.1"/>
    </source>
</evidence>
<dbReference type="EMBL" id="DTGR01000049">
    <property type="protein sequence ID" value="HHS28722.1"/>
    <property type="molecule type" value="Genomic_DNA"/>
</dbReference>
<evidence type="ECO:0000256" key="1">
    <source>
        <dbReference type="ARBA" id="ARBA00004442"/>
    </source>
</evidence>
<comment type="caution">
    <text evidence="8">The sequence shown here is derived from an EMBL/GenBank/DDBJ whole genome shotgun (WGS) entry which is preliminary data.</text>
</comment>
<evidence type="ECO:0000256" key="3">
    <source>
        <dbReference type="ARBA" id="ARBA00022448"/>
    </source>
</evidence>
<evidence type="ECO:0000256" key="5">
    <source>
        <dbReference type="ARBA" id="ARBA00022692"/>
    </source>
</evidence>
<dbReference type="InterPro" id="IPR051906">
    <property type="entry name" value="TolC-like"/>
</dbReference>
<dbReference type="PANTHER" id="PTHR30026:SF20">
    <property type="entry name" value="OUTER MEMBRANE PROTEIN TOLC"/>
    <property type="match status" value="1"/>
</dbReference>